<gene>
    <name evidence="2" type="ORF">OEA41_005782</name>
</gene>
<keyword evidence="3" id="KW-1185">Reference proteome</keyword>
<dbReference type="EMBL" id="JASNWA010000007">
    <property type="protein sequence ID" value="KAK3172460.1"/>
    <property type="molecule type" value="Genomic_DNA"/>
</dbReference>
<dbReference type="Proteomes" id="UP001276659">
    <property type="component" value="Unassembled WGS sequence"/>
</dbReference>
<dbReference type="InterPro" id="IPR024983">
    <property type="entry name" value="CHAT_dom"/>
</dbReference>
<proteinExistence type="predicted"/>
<evidence type="ECO:0000313" key="3">
    <source>
        <dbReference type="Proteomes" id="UP001276659"/>
    </source>
</evidence>
<evidence type="ECO:0000313" key="2">
    <source>
        <dbReference type="EMBL" id="KAK3172460.1"/>
    </source>
</evidence>
<sequence length="1159" mass="131664">MLWRQWSLSDCSKVLEEALEFGCENASDINDHGVYTLLRIFLGKLYVFTKGDFTQARDSMREVRAWLIQTPVAEYTDLEVQCLVQYYFLMMCAVNVSDNFDVQLYRQIPRLEEECTGPILSNLRERLQSKGRLRQAQSVLSIEPSFLDSLSAKEEACESLLKACLEDEDIKVLWDIEGQVRMDLAGFWSLDGKTDAARQQYEDSRSAFERAPVLACQNKAFQQVNLAEQKASNYTSASAELKAWTETFRELSSSGDFYLVTTACTKAANAALQIYQETRTDEDRKTFWQWQSQAESLLENAGDLYFMYVGHVTTGVAAFKVVSNYGAILQWHEDFEAKYPDFDLWDLIILAKSTHQIIYASLDDEHNRNAFRNAKEINDIYQRKKVFWEEEISPQSATYPDSAHDIENGTHLIPALKDNMPKTVWFSEWRKHLSLANQRGLNHNGIEAGTLTVKPWLVTIDILLRWVRQGVSKEQLSTEELETILNKESWNEIVDAYDLLNQLTAETFSSQLFGSLSAPTSCDHWSKCISVLSDWLMKSKDHHEMKKQFLLLRLQIDRTSRLIESKCSARDKLVDAQKLLELESTVHEEVRFLGGQNTSSWRNMICSLKTLIYQEEHGHVLWDEGSSEFQEILSLYKASLKEEQEMGRLIGESNTFMLIAELFYFAAQRLRPGALDPFFQALKDAEITFQKMREGWKNLHGWEKVDKVLSASEEQRRLRIHPLAMGVIRQVPDTHQEVRNGELWSTIQAAKSIGLGWLMRISKAKAPETTSSESLARYSDFQELPTITVDDVRAITDDVGGDVVYVDWYRGSIEVNQMPCPMIATLSPGKPPQASFVKMSWEIIDDIIAKWLKYDESDLLNKDASSLLQQLSPLLEPLSEVSKPGQVLVFSATGDLHRVPLHAITVDGEVLIRRNPIVYTSSMTVLDVLFKARKSHEQHRISANQSFKAALFGNPPTSAGSKALASLSKKLSVKPNIRDDFTTHRFTLATRDPDLDLLHYHSHAEFKDTDPTEQRLIFDDEDLSLSDVFGFAPTTNSYHATLLGCGSGMTKTSVISGEVIGLVPAFLYSGAGSTGSTLWPFDDRDAALYTRFFYEDITGILKEGRNERVNLARANQAAVLRIMDAKPELYHWAPFILNGFWMMSVCGATDNANDSRREG</sequence>
<protein>
    <recommendedName>
        <fullName evidence="1">CHAT domain-containing protein</fullName>
    </recommendedName>
</protein>
<organism evidence="2 3">
    <name type="scientific">Lepraria neglecta</name>
    <dbReference type="NCBI Taxonomy" id="209136"/>
    <lineage>
        <taxon>Eukaryota</taxon>
        <taxon>Fungi</taxon>
        <taxon>Dikarya</taxon>
        <taxon>Ascomycota</taxon>
        <taxon>Pezizomycotina</taxon>
        <taxon>Lecanoromycetes</taxon>
        <taxon>OSLEUM clade</taxon>
        <taxon>Lecanoromycetidae</taxon>
        <taxon>Lecanorales</taxon>
        <taxon>Lecanorineae</taxon>
        <taxon>Stereocaulaceae</taxon>
        <taxon>Lepraria</taxon>
    </lineage>
</organism>
<reference evidence="2" key="1">
    <citation type="submission" date="2022-11" db="EMBL/GenBank/DDBJ databases">
        <title>Chromosomal genome sequence assembly and mating type (MAT) locus characterization of the leprose asexual lichenized fungus Lepraria neglecta (Nyl.) Erichsen.</title>
        <authorList>
            <person name="Allen J.L."/>
            <person name="Pfeffer B."/>
        </authorList>
    </citation>
    <scope>NUCLEOTIDE SEQUENCE</scope>
    <source>
        <strain evidence="2">Allen 5258</strain>
    </source>
</reference>
<dbReference type="AlphaFoldDB" id="A0AAD9Z6H6"/>
<comment type="caution">
    <text evidence="2">The sequence shown here is derived from an EMBL/GenBank/DDBJ whole genome shotgun (WGS) entry which is preliminary data.</text>
</comment>
<name>A0AAD9Z6H6_9LECA</name>
<accession>A0AAD9Z6H6</accession>
<evidence type="ECO:0000259" key="1">
    <source>
        <dbReference type="Pfam" id="PF12770"/>
    </source>
</evidence>
<dbReference type="Pfam" id="PF12770">
    <property type="entry name" value="CHAT"/>
    <property type="match status" value="1"/>
</dbReference>
<feature type="domain" description="CHAT" evidence="1">
    <location>
        <begin position="874"/>
        <end position="1139"/>
    </location>
</feature>